<sequence>MRMVVMIIFLVLFGLLAILNRHFLTYPHTLNLGFVEYKNLPVGLMLLAAMLIPMLVFYFWASVTKLRAEADTARLLRDMESLRTSLDSQEGSRFQQLQAHLDRQFTEMQSREAGRALPSSASEVASLAAKLDAMKRDLDLQFDQIDDYLKRKLG</sequence>
<keyword evidence="1" id="KW-0812">Transmembrane</keyword>
<name>A0A418V8G5_9DEIO</name>
<dbReference type="EMBL" id="QYUJ01000014">
    <property type="protein sequence ID" value="RJF72378.1"/>
    <property type="molecule type" value="Genomic_DNA"/>
</dbReference>
<evidence type="ECO:0000256" key="1">
    <source>
        <dbReference type="SAM" id="Phobius"/>
    </source>
</evidence>
<keyword evidence="1" id="KW-1133">Transmembrane helix</keyword>
<gene>
    <name evidence="2" type="ORF">D3875_13285</name>
</gene>
<organism evidence="2 3">
    <name type="scientific">Deinococcus cavernae</name>
    <dbReference type="NCBI Taxonomy" id="2320857"/>
    <lineage>
        <taxon>Bacteria</taxon>
        <taxon>Thermotogati</taxon>
        <taxon>Deinococcota</taxon>
        <taxon>Deinococci</taxon>
        <taxon>Deinococcales</taxon>
        <taxon>Deinococcaceae</taxon>
        <taxon>Deinococcus</taxon>
    </lineage>
</organism>
<feature type="transmembrane region" description="Helical" evidence="1">
    <location>
        <begin position="43"/>
        <end position="61"/>
    </location>
</feature>
<keyword evidence="3" id="KW-1185">Reference proteome</keyword>
<reference evidence="2 3" key="1">
    <citation type="submission" date="2018-09" db="EMBL/GenBank/DDBJ databases">
        <authorList>
            <person name="Zhu H."/>
        </authorList>
    </citation>
    <scope>NUCLEOTIDE SEQUENCE [LARGE SCALE GENOMIC DNA]</scope>
    <source>
        <strain evidence="2 3">K2S05-167</strain>
    </source>
</reference>
<dbReference type="AlphaFoldDB" id="A0A418V8G5"/>
<dbReference type="OrthoDB" id="73873at2"/>
<accession>A0A418V8G5</accession>
<dbReference type="RefSeq" id="WP_119764453.1">
    <property type="nucleotide sequence ID" value="NZ_QYUJ01000014.1"/>
</dbReference>
<keyword evidence="1" id="KW-0472">Membrane</keyword>
<evidence type="ECO:0000313" key="2">
    <source>
        <dbReference type="EMBL" id="RJF72378.1"/>
    </source>
</evidence>
<proteinExistence type="predicted"/>
<comment type="caution">
    <text evidence="2">The sequence shown here is derived from an EMBL/GenBank/DDBJ whole genome shotgun (WGS) entry which is preliminary data.</text>
</comment>
<dbReference type="Proteomes" id="UP000286287">
    <property type="component" value="Unassembled WGS sequence"/>
</dbReference>
<evidence type="ECO:0000313" key="3">
    <source>
        <dbReference type="Proteomes" id="UP000286287"/>
    </source>
</evidence>
<protein>
    <submittedName>
        <fullName evidence="2">LapA family protein</fullName>
    </submittedName>
</protein>